<dbReference type="SUPFAM" id="SSF82771">
    <property type="entry name" value="GIY-YIG endonuclease"/>
    <property type="match status" value="1"/>
</dbReference>
<accession>A0A2J6X7R5</accession>
<keyword evidence="3" id="KW-0255">Endonuclease</keyword>
<dbReference type="Proteomes" id="UP000236910">
    <property type="component" value="Unassembled WGS sequence"/>
</dbReference>
<dbReference type="AlphaFoldDB" id="A0A2J6X7R5"/>
<evidence type="ECO:0000313" key="3">
    <source>
        <dbReference type="EMBL" id="PMP83103.1"/>
    </source>
</evidence>
<feature type="domain" description="GIY-YIG" evidence="2">
    <location>
        <begin position="2"/>
        <end position="78"/>
    </location>
</feature>
<dbReference type="PROSITE" id="PS50164">
    <property type="entry name" value="GIY_YIG"/>
    <property type="match status" value="1"/>
</dbReference>
<protein>
    <submittedName>
        <fullName evidence="3">Endonuclease</fullName>
    </submittedName>
</protein>
<proteinExistence type="inferred from homology"/>
<dbReference type="EMBL" id="PNIX01000137">
    <property type="protein sequence ID" value="PMP83103.1"/>
    <property type="molecule type" value="Genomic_DNA"/>
</dbReference>
<organism evidence="3 4">
    <name type="scientific">Caldisericum exile</name>
    <dbReference type="NCBI Taxonomy" id="693075"/>
    <lineage>
        <taxon>Bacteria</taxon>
        <taxon>Pseudomonadati</taxon>
        <taxon>Caldisericota/Cryosericota group</taxon>
        <taxon>Caldisericota</taxon>
        <taxon>Caldisericia</taxon>
        <taxon>Caldisericales</taxon>
        <taxon>Caldisericaceae</taxon>
        <taxon>Caldisericum</taxon>
    </lineage>
</organism>
<sequence length="97" mass="11870">MNSGFIYIMSNKSRSVLYIGVTNDLLRRVNEHKSGIVDGFTKKYNCEYLIYYEYFERIDQAIEREKRLKNWKRSWKLQLIRNMNPKLEDLSDKVKYY</sequence>
<dbReference type="Gene3D" id="3.40.1440.10">
    <property type="entry name" value="GIY-YIG endonuclease"/>
    <property type="match status" value="1"/>
</dbReference>
<dbReference type="PANTHER" id="PTHR34477">
    <property type="entry name" value="UPF0213 PROTEIN YHBQ"/>
    <property type="match status" value="1"/>
</dbReference>
<comment type="caution">
    <text evidence="3">The sequence shown here is derived from an EMBL/GenBank/DDBJ whole genome shotgun (WGS) entry which is preliminary data.</text>
</comment>
<name>A0A2J6X7R5_9BACT</name>
<evidence type="ECO:0000259" key="2">
    <source>
        <dbReference type="PROSITE" id="PS50164"/>
    </source>
</evidence>
<dbReference type="InterPro" id="IPR000305">
    <property type="entry name" value="GIY-YIG_endonuc"/>
</dbReference>
<evidence type="ECO:0000256" key="1">
    <source>
        <dbReference type="ARBA" id="ARBA00007435"/>
    </source>
</evidence>
<reference evidence="3 4" key="1">
    <citation type="submission" date="2018-01" db="EMBL/GenBank/DDBJ databases">
        <title>Metagenomic assembled genomes from two thermal pools in the Uzon Caldera, Kamchatka, Russia.</title>
        <authorList>
            <person name="Wilkins L."/>
            <person name="Ettinger C."/>
        </authorList>
    </citation>
    <scope>NUCLEOTIDE SEQUENCE [LARGE SCALE GENOMIC DNA]</scope>
    <source>
        <strain evidence="3">ARK-10</strain>
    </source>
</reference>
<evidence type="ECO:0000313" key="4">
    <source>
        <dbReference type="Proteomes" id="UP000236910"/>
    </source>
</evidence>
<comment type="similarity">
    <text evidence="1">Belongs to the UPF0213 family.</text>
</comment>
<dbReference type="GO" id="GO:0004519">
    <property type="term" value="F:endonuclease activity"/>
    <property type="evidence" value="ECO:0007669"/>
    <property type="project" value="UniProtKB-KW"/>
</dbReference>
<gene>
    <name evidence="3" type="ORF">C0175_02440</name>
</gene>
<keyword evidence="3" id="KW-0540">Nuclease</keyword>
<dbReference type="CDD" id="cd10448">
    <property type="entry name" value="GIY-YIG_unchar_3"/>
    <property type="match status" value="1"/>
</dbReference>
<dbReference type="PANTHER" id="PTHR34477:SF5">
    <property type="entry name" value="BSL5627 PROTEIN"/>
    <property type="match status" value="1"/>
</dbReference>
<keyword evidence="3" id="KW-0378">Hydrolase</keyword>
<dbReference type="InterPro" id="IPR035901">
    <property type="entry name" value="GIY-YIG_endonuc_sf"/>
</dbReference>
<dbReference type="InterPro" id="IPR050190">
    <property type="entry name" value="UPF0213_domain"/>
</dbReference>
<dbReference type="SMART" id="SM00465">
    <property type="entry name" value="GIYc"/>
    <property type="match status" value="1"/>
</dbReference>
<dbReference type="Pfam" id="PF01541">
    <property type="entry name" value="GIY-YIG"/>
    <property type="match status" value="1"/>
</dbReference>